<evidence type="ECO:0000256" key="1">
    <source>
        <dbReference type="SAM" id="Phobius"/>
    </source>
</evidence>
<keyword evidence="1" id="KW-0812">Transmembrane</keyword>
<keyword evidence="1" id="KW-0472">Membrane</keyword>
<name>A0A5E9PF77_9GAMM</name>
<comment type="caution">
    <text evidence="2">The sequence shown here is derived from an EMBL/GenBank/DDBJ whole genome shotgun (WGS) entry which is preliminary data.</text>
</comment>
<keyword evidence="1" id="KW-1133">Transmembrane helix</keyword>
<dbReference type="Proteomes" id="UP000297445">
    <property type="component" value="Unassembled WGS sequence"/>
</dbReference>
<sequence>MFFLKKIMITLIVWLLCFPFFFIALALAEEGGGNGRKIFEHLFNLSDLYLLTRNELFEEFIFPLSIWIAIIVLFFMNIGWMVNKRINRYIIYIGSICGLALSTFALMLTMQVGIGLLLLPGIFFAIYLIKWHLEGE</sequence>
<feature type="transmembrane region" description="Helical" evidence="1">
    <location>
        <begin position="114"/>
        <end position="133"/>
    </location>
</feature>
<dbReference type="AlphaFoldDB" id="A0A5E9PF77"/>
<gene>
    <name evidence="2" type="ORF">E2R16_14145</name>
</gene>
<organism evidence="2 3">
    <name type="scientific">Acinetobacter seifertii</name>
    <dbReference type="NCBI Taxonomy" id="1530123"/>
    <lineage>
        <taxon>Bacteria</taxon>
        <taxon>Pseudomonadati</taxon>
        <taxon>Pseudomonadota</taxon>
        <taxon>Gammaproteobacteria</taxon>
        <taxon>Moraxellales</taxon>
        <taxon>Moraxellaceae</taxon>
        <taxon>Acinetobacter</taxon>
        <taxon>Acinetobacter calcoaceticus/baumannii complex</taxon>
    </lineage>
</organism>
<feature type="transmembrane region" description="Helical" evidence="1">
    <location>
        <begin position="60"/>
        <end position="82"/>
    </location>
</feature>
<evidence type="ECO:0000313" key="2">
    <source>
        <dbReference type="EMBL" id="TEU26241.1"/>
    </source>
</evidence>
<feature type="transmembrane region" description="Helical" evidence="1">
    <location>
        <begin position="89"/>
        <end position="108"/>
    </location>
</feature>
<protein>
    <submittedName>
        <fullName evidence="2">Uncharacterized protein</fullName>
    </submittedName>
</protein>
<dbReference type="RefSeq" id="WP_134263148.1">
    <property type="nucleotide sequence ID" value="NZ_SNSA01000007.1"/>
</dbReference>
<proteinExistence type="predicted"/>
<dbReference type="EMBL" id="SNSA01000007">
    <property type="protein sequence ID" value="TEU26241.1"/>
    <property type="molecule type" value="Genomic_DNA"/>
</dbReference>
<accession>A0A5E9PF77</accession>
<evidence type="ECO:0000313" key="3">
    <source>
        <dbReference type="Proteomes" id="UP000297445"/>
    </source>
</evidence>
<reference evidence="2 3" key="1">
    <citation type="submission" date="2019-03" db="EMBL/GenBank/DDBJ databases">
        <title>Draft genome sequence of an environmental Acinetobacter seifertii from Brazil.</title>
        <authorList>
            <person name="Furlan J.P.R."/>
            <person name="Stehling E.G."/>
        </authorList>
    </citation>
    <scope>NUCLEOTIDE SEQUENCE [LARGE SCALE GENOMIC DNA]</scope>
    <source>
        <strain evidence="2 3">SAb133</strain>
    </source>
</reference>